<proteinExistence type="predicted"/>
<feature type="non-terminal residue" evidence="1">
    <location>
        <position position="1"/>
    </location>
</feature>
<comment type="caution">
    <text evidence="1">The sequence shown here is derived from an EMBL/GenBank/DDBJ whole genome shotgun (WGS) entry which is preliminary data.</text>
</comment>
<name>A0ACA9NKA4_9GLOM</name>
<organism evidence="1 2">
    <name type="scientific">Scutellospora calospora</name>
    <dbReference type="NCBI Taxonomy" id="85575"/>
    <lineage>
        <taxon>Eukaryota</taxon>
        <taxon>Fungi</taxon>
        <taxon>Fungi incertae sedis</taxon>
        <taxon>Mucoromycota</taxon>
        <taxon>Glomeromycotina</taxon>
        <taxon>Glomeromycetes</taxon>
        <taxon>Diversisporales</taxon>
        <taxon>Gigasporaceae</taxon>
        <taxon>Scutellospora</taxon>
    </lineage>
</organism>
<keyword evidence="2" id="KW-1185">Reference proteome</keyword>
<accession>A0ACA9NKA4</accession>
<protein>
    <submittedName>
        <fullName evidence="1">8604_t:CDS:1</fullName>
    </submittedName>
</protein>
<dbReference type="Proteomes" id="UP000789860">
    <property type="component" value="Unassembled WGS sequence"/>
</dbReference>
<evidence type="ECO:0000313" key="2">
    <source>
        <dbReference type="Proteomes" id="UP000789860"/>
    </source>
</evidence>
<sequence length="138" mass="16272">MDISNGHSKGHFHNRKSKLNDQSSSEEIVDRTRIYNNNLLAKNIPQCKNHSHNHNLDRIRPFISRDLKAILSDTHDQIIEEHVQSVIITYYQQWKSKDEIVQKLLPWLGGSTEKFLDEIFKFIESGLKIDQWDKIVTY</sequence>
<dbReference type="EMBL" id="CAJVPM010026181">
    <property type="protein sequence ID" value="CAG8661065.1"/>
    <property type="molecule type" value="Genomic_DNA"/>
</dbReference>
<evidence type="ECO:0000313" key="1">
    <source>
        <dbReference type="EMBL" id="CAG8661065.1"/>
    </source>
</evidence>
<gene>
    <name evidence="1" type="ORF">SCALOS_LOCUS9032</name>
</gene>
<feature type="non-terminal residue" evidence="1">
    <location>
        <position position="138"/>
    </location>
</feature>
<reference evidence="1" key="1">
    <citation type="submission" date="2021-06" db="EMBL/GenBank/DDBJ databases">
        <authorList>
            <person name="Kallberg Y."/>
            <person name="Tangrot J."/>
            <person name="Rosling A."/>
        </authorList>
    </citation>
    <scope>NUCLEOTIDE SEQUENCE</scope>
    <source>
        <strain evidence="1">AU212A</strain>
    </source>
</reference>